<dbReference type="CDD" id="cd17584">
    <property type="entry name" value="REC_typeB_ARR-like"/>
    <property type="match status" value="1"/>
</dbReference>
<dbReference type="FunFam" id="1.10.10.60:FF:000007">
    <property type="entry name" value="Two-component response regulator"/>
    <property type="match status" value="1"/>
</dbReference>
<dbReference type="SMART" id="SM00448">
    <property type="entry name" value="REC"/>
    <property type="match status" value="1"/>
</dbReference>
<dbReference type="PROSITE" id="PS50110">
    <property type="entry name" value="RESPONSE_REGULATORY"/>
    <property type="match status" value="1"/>
</dbReference>
<evidence type="ECO:0000256" key="7">
    <source>
        <dbReference type="PROSITE-ProRule" id="PRU00169"/>
    </source>
</evidence>
<reference evidence="11 12" key="1">
    <citation type="journal article" date="2021" name="Hortic Res">
        <title>The domestication of Cucurbita argyrosperma as revealed by the genome of its wild relative.</title>
        <authorList>
            <person name="Barrera-Redondo J."/>
            <person name="Sanchez-de la Vega G."/>
            <person name="Aguirre-Liguori J.A."/>
            <person name="Castellanos-Morales G."/>
            <person name="Gutierrez-Guerrero Y.T."/>
            <person name="Aguirre-Dugua X."/>
            <person name="Aguirre-Planter E."/>
            <person name="Tenaillon M.I."/>
            <person name="Lira-Saade R."/>
            <person name="Eguiarte L.E."/>
        </authorList>
    </citation>
    <scope>NUCLEOTIDE SEQUENCE [LARGE SCALE GENOMIC DNA]</scope>
    <source>
        <strain evidence="11">JBR-2021</strain>
    </source>
</reference>
<dbReference type="PANTHER" id="PTHR43874">
    <property type="entry name" value="TWO-COMPONENT RESPONSE REGULATOR"/>
    <property type="match status" value="1"/>
</dbReference>
<feature type="non-terminal residue" evidence="11">
    <location>
        <position position="1"/>
    </location>
</feature>
<dbReference type="PROSITE" id="PS51294">
    <property type="entry name" value="HTH_MYB"/>
    <property type="match status" value="1"/>
</dbReference>
<evidence type="ECO:0000256" key="1">
    <source>
        <dbReference type="ARBA" id="ARBA00004123"/>
    </source>
</evidence>
<dbReference type="InterPro" id="IPR045279">
    <property type="entry name" value="ARR-like"/>
</dbReference>
<feature type="modified residue" description="4-aspartylphosphate" evidence="7">
    <location>
        <position position="76"/>
    </location>
</feature>
<dbReference type="Pfam" id="PF00072">
    <property type="entry name" value="Response_reg"/>
    <property type="match status" value="1"/>
</dbReference>
<feature type="compositionally biased region" description="Acidic residues" evidence="8">
    <location>
        <begin position="189"/>
        <end position="205"/>
    </location>
</feature>
<name>A0AAV6MV39_9ROSI</name>
<dbReference type="InterPro" id="IPR047202">
    <property type="entry name" value="Lipocalin_Blc-like_dom"/>
</dbReference>
<feature type="domain" description="HTH myb-type" evidence="10">
    <location>
        <begin position="208"/>
        <end position="267"/>
    </location>
</feature>
<dbReference type="InterPro" id="IPR022272">
    <property type="entry name" value="Lipocalin_CS"/>
</dbReference>
<evidence type="ECO:0000259" key="9">
    <source>
        <dbReference type="PROSITE" id="PS50110"/>
    </source>
</evidence>
<dbReference type="AlphaFoldDB" id="A0AAV6MV39"/>
<evidence type="ECO:0000313" key="12">
    <source>
        <dbReference type="Proteomes" id="UP000685013"/>
    </source>
</evidence>
<feature type="region of interest" description="Disordered" evidence="8">
    <location>
        <begin position="147"/>
        <end position="210"/>
    </location>
</feature>
<dbReference type="GO" id="GO:0003677">
    <property type="term" value="F:DNA binding"/>
    <property type="evidence" value="ECO:0007669"/>
    <property type="project" value="InterPro"/>
</dbReference>
<keyword evidence="5" id="KW-0804">Transcription</keyword>
<dbReference type="Pfam" id="PF08212">
    <property type="entry name" value="Lipocalin_2"/>
    <property type="match status" value="1"/>
</dbReference>
<keyword evidence="4" id="KW-0805">Transcription regulation</keyword>
<dbReference type="FunFam" id="2.40.128.20:FF:000009">
    <property type="entry name" value="Temperature-induced lipocalin"/>
    <property type="match status" value="1"/>
</dbReference>
<evidence type="ECO:0000259" key="10">
    <source>
        <dbReference type="PROSITE" id="PS51294"/>
    </source>
</evidence>
<feature type="domain" description="Response regulatory" evidence="9">
    <location>
        <begin position="25"/>
        <end position="140"/>
    </location>
</feature>
<evidence type="ECO:0000256" key="2">
    <source>
        <dbReference type="ARBA" id="ARBA00022553"/>
    </source>
</evidence>
<dbReference type="PROSITE" id="PS00213">
    <property type="entry name" value="LIPOCALIN"/>
    <property type="match status" value="1"/>
</dbReference>
<comment type="caution">
    <text evidence="11">The sequence shown here is derived from an EMBL/GenBank/DDBJ whole genome shotgun (WGS) entry which is preliminary data.</text>
</comment>
<dbReference type="CDD" id="cd19438">
    <property type="entry name" value="lipocalin_Blc-like"/>
    <property type="match status" value="1"/>
</dbReference>
<keyword evidence="2 7" id="KW-0597">Phosphoprotein</keyword>
<dbReference type="InterPro" id="IPR006447">
    <property type="entry name" value="Myb_dom_plants"/>
</dbReference>
<keyword evidence="6" id="KW-0539">Nucleus</keyword>
<accession>A0AAV6MV39</accession>
<evidence type="ECO:0000256" key="5">
    <source>
        <dbReference type="ARBA" id="ARBA00023163"/>
    </source>
</evidence>
<dbReference type="InterPro" id="IPR001005">
    <property type="entry name" value="SANT/Myb"/>
</dbReference>
<proteinExistence type="predicted"/>
<feature type="region of interest" description="Disordered" evidence="8">
    <location>
        <begin position="872"/>
        <end position="895"/>
    </location>
</feature>
<comment type="subcellular location">
    <subcellularLocation>
        <location evidence="1">Nucleus</location>
    </subcellularLocation>
</comment>
<feature type="compositionally biased region" description="Basic and acidic residues" evidence="8">
    <location>
        <begin position="147"/>
        <end position="160"/>
    </location>
</feature>
<dbReference type="NCBIfam" id="TIGR01557">
    <property type="entry name" value="myb_SHAQKYF"/>
    <property type="match status" value="1"/>
</dbReference>
<keyword evidence="12" id="KW-1185">Reference proteome</keyword>
<dbReference type="EMBL" id="JAGKQH010000011">
    <property type="protein sequence ID" value="KAG6587839.1"/>
    <property type="molecule type" value="Genomic_DNA"/>
</dbReference>
<evidence type="ECO:0000256" key="3">
    <source>
        <dbReference type="ARBA" id="ARBA00023012"/>
    </source>
</evidence>
<sequence>MTVEAHSVTSVGDDGATDRFPVGMRVLAVDDDPICLKVLETLLRRCQYHVTTTKQSIEALKMLRENRNNFDLVISDVNMPDMDGFKLLELVGLEMDLPVIMLSAHSDTELVMKGISHGACDYLLKPVRIEELKNIWQHVIRRKKLEPKAKNKFPSEDKARNGGSEGEQGFSSTSNADNAKFNRKRKDQDDDDDEDGKDNGLDNDDPSNQKKPRVVWSVELHKKFVSAVNQLGLEKAVPKKILDLMNVEGLTRENVASHLQKYRLYLKRISNVASQQANMVATFGSKDGAFMGMGSLDGYGDLHGFAGMGRLQNSSLSSYSPVGMLGRLNSPAGMSLRGITSSGLIQQNSKNLNSAISNLGKLQPTTMLPPNQPTNLLQGIPTSLELSQLQHSKSTIPIGDFNIINETSGFGVPNSFPDSRVNIGNSTNLVSTAPLMLQGTMPTYGNQTSLRVDPLNGETFDVDIGGSNFLDPDPSNGTWQGAAQLSRFSATSLNQNQAYPNDQFNAINSSISSTPSTFGNVSVDFSSRNAVAAPLQDSRDMQCQAGVVGSVIQTINTMPKQSWEELKHDLGAINSLVSGNETLNPLSQSFNQNNLIYDRKVSSSLMVPSNAAPLSFAQHNMLEKLGPNTKTNVDGNYLLNQTKSHDGSTQGSSESLDYIMNAMIKREQNEIPEVNGEFGFDNFSLGSFFRRFGSVSGCEVVPSLSVHPFTDAKHLVSRFETMAKKEMEVVKGLDLEKYMGRWYEIASIPSRNQPKNGVNTRANYALKEDGTVNVVNETWSDGKRSSIEGVAYKADPSSEEAKFKVRFYLPPFLPIIPVVGNYWVLYIDGDYQYVLIGEPSRKNLWILCRNTHLNEEIYNQLLDKAKEEGYDVSKLHKTSQSDPPPEDEGPKDTKGIWWIKSLLGK</sequence>
<keyword evidence="3" id="KW-0902">Two-component regulatory system</keyword>
<dbReference type="InterPro" id="IPR017930">
    <property type="entry name" value="Myb_dom"/>
</dbReference>
<evidence type="ECO:0000256" key="6">
    <source>
        <dbReference type="ARBA" id="ARBA00023242"/>
    </source>
</evidence>
<dbReference type="Pfam" id="PF00249">
    <property type="entry name" value="Myb_DNA-binding"/>
    <property type="match status" value="1"/>
</dbReference>
<organism evidence="11 12">
    <name type="scientific">Cucurbita argyrosperma subsp. sororia</name>
    <dbReference type="NCBI Taxonomy" id="37648"/>
    <lineage>
        <taxon>Eukaryota</taxon>
        <taxon>Viridiplantae</taxon>
        <taxon>Streptophyta</taxon>
        <taxon>Embryophyta</taxon>
        <taxon>Tracheophyta</taxon>
        <taxon>Spermatophyta</taxon>
        <taxon>Magnoliopsida</taxon>
        <taxon>eudicotyledons</taxon>
        <taxon>Gunneridae</taxon>
        <taxon>Pentapetalae</taxon>
        <taxon>rosids</taxon>
        <taxon>fabids</taxon>
        <taxon>Cucurbitales</taxon>
        <taxon>Cucurbitaceae</taxon>
        <taxon>Cucurbiteae</taxon>
        <taxon>Cucurbita</taxon>
    </lineage>
</organism>
<gene>
    <name evidence="11" type="primary">RR23</name>
    <name evidence="11" type="ORF">SDJN03_16404</name>
</gene>
<evidence type="ECO:0000313" key="11">
    <source>
        <dbReference type="EMBL" id="KAG6587839.1"/>
    </source>
</evidence>
<protein>
    <submittedName>
        <fullName evidence="11">Two-component response regulator ORR23</fullName>
    </submittedName>
</protein>
<evidence type="ECO:0000256" key="4">
    <source>
        <dbReference type="ARBA" id="ARBA00023015"/>
    </source>
</evidence>
<dbReference type="PANTHER" id="PTHR43874:SF205">
    <property type="entry name" value="TWO-COMPONENT RESPONSE REGULATOR ORR23"/>
    <property type="match status" value="1"/>
</dbReference>
<dbReference type="Proteomes" id="UP000685013">
    <property type="component" value="Chromosome 11"/>
</dbReference>
<dbReference type="GO" id="GO:0000160">
    <property type="term" value="P:phosphorelay signal transduction system"/>
    <property type="evidence" value="ECO:0007669"/>
    <property type="project" value="UniProtKB-KW"/>
</dbReference>
<dbReference type="InterPro" id="IPR001789">
    <property type="entry name" value="Sig_transdc_resp-reg_receiver"/>
</dbReference>
<dbReference type="InterPro" id="IPR000566">
    <property type="entry name" value="Lipocln_cytosolic_FA-bd_dom"/>
</dbReference>
<dbReference type="GO" id="GO:0005634">
    <property type="term" value="C:nucleus"/>
    <property type="evidence" value="ECO:0007669"/>
    <property type="project" value="UniProtKB-SubCell"/>
</dbReference>
<dbReference type="GO" id="GO:0009736">
    <property type="term" value="P:cytokinin-activated signaling pathway"/>
    <property type="evidence" value="ECO:0007669"/>
    <property type="project" value="InterPro"/>
</dbReference>
<evidence type="ECO:0000256" key="8">
    <source>
        <dbReference type="SAM" id="MobiDB-lite"/>
    </source>
</evidence>